<gene>
    <name evidence="7" type="ORF">ACFQFQ_21635</name>
</gene>
<dbReference type="PANTHER" id="PTHR47235">
    <property type="entry name" value="BLR6548 PROTEIN"/>
    <property type="match status" value="1"/>
</dbReference>
<evidence type="ECO:0000256" key="4">
    <source>
        <dbReference type="ARBA" id="ARBA00022970"/>
    </source>
</evidence>
<organism evidence="7 8">
    <name type="scientific">Sulfitobacter porphyrae</name>
    <dbReference type="NCBI Taxonomy" id="1246864"/>
    <lineage>
        <taxon>Bacteria</taxon>
        <taxon>Pseudomonadati</taxon>
        <taxon>Pseudomonadota</taxon>
        <taxon>Alphaproteobacteria</taxon>
        <taxon>Rhodobacterales</taxon>
        <taxon>Roseobacteraceae</taxon>
        <taxon>Sulfitobacter</taxon>
    </lineage>
</organism>
<keyword evidence="8" id="KW-1185">Reference proteome</keyword>
<dbReference type="PANTHER" id="PTHR47235:SF1">
    <property type="entry name" value="BLR6548 PROTEIN"/>
    <property type="match status" value="1"/>
</dbReference>
<dbReference type="InterPro" id="IPR028082">
    <property type="entry name" value="Peripla_BP_I"/>
</dbReference>
<evidence type="ECO:0000313" key="7">
    <source>
        <dbReference type="EMBL" id="MFC6761460.1"/>
    </source>
</evidence>
<feature type="domain" description="Leucine-binding protein" evidence="6">
    <location>
        <begin position="29"/>
        <end position="375"/>
    </location>
</feature>
<reference evidence="8" key="1">
    <citation type="journal article" date="2019" name="Int. J. Syst. Evol. Microbiol.">
        <title>The Global Catalogue of Microorganisms (GCM) 10K type strain sequencing project: providing services to taxonomists for standard genome sequencing and annotation.</title>
        <authorList>
            <consortium name="The Broad Institute Genomics Platform"/>
            <consortium name="The Broad Institute Genome Sequencing Center for Infectious Disease"/>
            <person name="Wu L."/>
            <person name="Ma J."/>
        </authorList>
    </citation>
    <scope>NUCLEOTIDE SEQUENCE [LARGE SCALE GENOMIC DNA]</scope>
    <source>
        <strain evidence="8">CCUG 66188</strain>
    </source>
</reference>
<feature type="chain" id="PRO_5045103386" evidence="5">
    <location>
        <begin position="23"/>
        <end position="390"/>
    </location>
</feature>
<comment type="similarity">
    <text evidence="1">Belongs to the leucine-binding protein family.</text>
</comment>
<dbReference type="InterPro" id="IPR028081">
    <property type="entry name" value="Leu-bd"/>
</dbReference>
<protein>
    <submittedName>
        <fullName evidence="7">ABC transporter substrate-binding protein</fullName>
    </submittedName>
</protein>
<dbReference type="Gene3D" id="3.40.50.2300">
    <property type="match status" value="2"/>
</dbReference>
<evidence type="ECO:0000256" key="2">
    <source>
        <dbReference type="ARBA" id="ARBA00022448"/>
    </source>
</evidence>
<evidence type="ECO:0000259" key="6">
    <source>
        <dbReference type="Pfam" id="PF13458"/>
    </source>
</evidence>
<dbReference type="InterPro" id="IPR000709">
    <property type="entry name" value="Leu_Ile_Val-bd"/>
</dbReference>
<dbReference type="EMBL" id="JBHSWG010000003">
    <property type="protein sequence ID" value="MFC6761460.1"/>
    <property type="molecule type" value="Genomic_DNA"/>
</dbReference>
<keyword evidence="3 5" id="KW-0732">Signal</keyword>
<dbReference type="Proteomes" id="UP001596353">
    <property type="component" value="Unassembled WGS sequence"/>
</dbReference>
<accession>A0ABW2B6V3</accession>
<evidence type="ECO:0000313" key="8">
    <source>
        <dbReference type="Proteomes" id="UP001596353"/>
    </source>
</evidence>
<feature type="signal peptide" evidence="5">
    <location>
        <begin position="1"/>
        <end position="22"/>
    </location>
</feature>
<keyword evidence="4" id="KW-0029">Amino-acid transport</keyword>
<sequence length="390" mass="41532">MTFRTKAAAAILAAATAGPVWAQAVTDDQINIGLVTDLSGPIALYGSESRNGMTTAVEEINAAGGIHGRKLNLLVEDHGYDPKKAVLGSQKLITRDGVFAIIGHLGTATNMAALPLLVESEVFNFMPQGASPGLYNPPSPFKVALAPSYFDMATATLQWAYDELSPSALCILYQDDDYGRESLAGVEAYAKAKGVELVEKTSYKRGATDFSSQMQRLSAAGCDLVYNASTLREFVGSVTEARKIGFNPTFLGTPANYAIQAPGLGGEAMEGVYSSTFIPIPYTNSEDPTVAEWAQEYKATYGEDPGLYSMYGYYSVKTFAAVAEAAGVNLTAESFAAAANATDLPPDAFGNPAFDVSEDNRLSNRQVRVTQINDGKWVTVSELLSPLDIE</sequence>
<dbReference type="SUPFAM" id="SSF53822">
    <property type="entry name" value="Periplasmic binding protein-like I"/>
    <property type="match status" value="1"/>
</dbReference>
<dbReference type="CDD" id="cd06343">
    <property type="entry name" value="PBP1_ABC_ligand_binding-like"/>
    <property type="match status" value="1"/>
</dbReference>
<evidence type="ECO:0000256" key="5">
    <source>
        <dbReference type="SAM" id="SignalP"/>
    </source>
</evidence>
<keyword evidence="2" id="KW-0813">Transport</keyword>
<proteinExistence type="inferred from homology"/>
<name>A0ABW2B6V3_9RHOB</name>
<dbReference type="Pfam" id="PF13458">
    <property type="entry name" value="Peripla_BP_6"/>
    <property type="match status" value="1"/>
</dbReference>
<evidence type="ECO:0000256" key="3">
    <source>
        <dbReference type="ARBA" id="ARBA00022729"/>
    </source>
</evidence>
<comment type="caution">
    <text evidence="7">The sequence shown here is derived from an EMBL/GenBank/DDBJ whole genome shotgun (WGS) entry which is preliminary data.</text>
</comment>
<evidence type="ECO:0000256" key="1">
    <source>
        <dbReference type="ARBA" id="ARBA00010062"/>
    </source>
</evidence>
<dbReference type="PRINTS" id="PR00337">
    <property type="entry name" value="LEUILEVALBP"/>
</dbReference>